<dbReference type="InterPro" id="IPR036909">
    <property type="entry name" value="Cyt_c-like_dom_sf"/>
</dbReference>
<evidence type="ECO:0000256" key="3">
    <source>
        <dbReference type="ARBA" id="ARBA00023004"/>
    </source>
</evidence>
<keyword evidence="5" id="KW-1133">Transmembrane helix</keyword>
<evidence type="ECO:0000256" key="1">
    <source>
        <dbReference type="ARBA" id="ARBA00022617"/>
    </source>
</evidence>
<keyword evidence="2 4" id="KW-0479">Metal-binding</keyword>
<evidence type="ECO:0000313" key="7">
    <source>
        <dbReference type="EMBL" id="SCB08940.1"/>
    </source>
</evidence>
<feature type="domain" description="Cytochrome c" evidence="6">
    <location>
        <begin position="397"/>
        <end position="534"/>
    </location>
</feature>
<keyword evidence="1 4" id="KW-0349">Heme</keyword>
<feature type="transmembrane region" description="Helical" evidence="5">
    <location>
        <begin position="24"/>
        <end position="46"/>
    </location>
</feature>
<reference evidence="8" key="1">
    <citation type="submission" date="2016-08" db="EMBL/GenBank/DDBJ databases">
        <authorList>
            <person name="Varghese N."/>
            <person name="Submissions Spin"/>
        </authorList>
    </citation>
    <scope>NUCLEOTIDE SEQUENCE [LARGE SCALE GENOMIC DNA]</scope>
    <source>
        <strain evidence="8">HAMBI 2971</strain>
    </source>
</reference>
<dbReference type="GO" id="GO:0004130">
    <property type="term" value="F:cytochrome-c peroxidase activity"/>
    <property type="evidence" value="ECO:0007669"/>
    <property type="project" value="TreeGrafter"/>
</dbReference>
<organism evidence="7 8">
    <name type="scientific">Rhizobium miluonense</name>
    <dbReference type="NCBI Taxonomy" id="411945"/>
    <lineage>
        <taxon>Bacteria</taxon>
        <taxon>Pseudomonadati</taxon>
        <taxon>Pseudomonadota</taxon>
        <taxon>Alphaproteobacteria</taxon>
        <taxon>Hyphomicrobiales</taxon>
        <taxon>Rhizobiaceae</taxon>
        <taxon>Rhizobium/Agrobacterium group</taxon>
        <taxon>Rhizobium</taxon>
    </lineage>
</organism>
<keyword evidence="5" id="KW-0472">Membrane</keyword>
<evidence type="ECO:0000256" key="4">
    <source>
        <dbReference type="PROSITE-ProRule" id="PRU00433"/>
    </source>
</evidence>
<dbReference type="PANTHER" id="PTHR30600">
    <property type="entry name" value="CYTOCHROME C PEROXIDASE-RELATED"/>
    <property type="match status" value="1"/>
</dbReference>
<dbReference type="GO" id="GO:0009055">
    <property type="term" value="F:electron transfer activity"/>
    <property type="evidence" value="ECO:0007669"/>
    <property type="project" value="InterPro"/>
</dbReference>
<dbReference type="PROSITE" id="PS51007">
    <property type="entry name" value="CYTC"/>
    <property type="match status" value="1"/>
</dbReference>
<dbReference type="AlphaFoldDB" id="A0A1C3U0D9"/>
<keyword evidence="5" id="KW-0812">Transmembrane</keyword>
<dbReference type="Proteomes" id="UP000199435">
    <property type="component" value="Unassembled WGS sequence"/>
</dbReference>
<dbReference type="InterPro" id="IPR009056">
    <property type="entry name" value="Cyt_c-like_dom"/>
</dbReference>
<dbReference type="Pfam" id="PF06537">
    <property type="entry name" value="DHOR"/>
    <property type="match status" value="1"/>
</dbReference>
<dbReference type="InterPro" id="IPR051395">
    <property type="entry name" value="Cytochrome_c_Peroxidase/MauG"/>
</dbReference>
<accession>A0A1C3U0D9</accession>
<proteinExistence type="predicted"/>
<dbReference type="EMBL" id="FMAH01000001">
    <property type="protein sequence ID" value="SCB08940.1"/>
    <property type="molecule type" value="Genomic_DNA"/>
</dbReference>
<dbReference type="InterPro" id="IPR010538">
    <property type="entry name" value="DHOR"/>
</dbReference>
<dbReference type="PANTHER" id="PTHR30600:SF4">
    <property type="entry name" value="CYTOCHROME C DOMAIN-CONTAINING PROTEIN"/>
    <property type="match status" value="1"/>
</dbReference>
<name>A0A1C3U0D9_9HYPH</name>
<dbReference type="STRING" id="411945.GA0061102_1001282"/>
<gene>
    <name evidence="7" type="ORF">GA0061102_1001282</name>
</gene>
<dbReference type="SUPFAM" id="SSF46626">
    <property type="entry name" value="Cytochrome c"/>
    <property type="match status" value="1"/>
</dbReference>
<dbReference type="GO" id="GO:0020037">
    <property type="term" value="F:heme binding"/>
    <property type="evidence" value="ECO:0007669"/>
    <property type="project" value="InterPro"/>
</dbReference>
<dbReference type="GO" id="GO:0046872">
    <property type="term" value="F:metal ion binding"/>
    <property type="evidence" value="ECO:0007669"/>
    <property type="project" value="UniProtKB-KW"/>
</dbReference>
<dbReference type="PIRSF" id="PIRSF028099">
    <property type="entry name" value="DUF1111"/>
    <property type="match status" value="1"/>
</dbReference>
<dbReference type="Gene3D" id="1.10.760.10">
    <property type="entry name" value="Cytochrome c-like domain"/>
    <property type="match status" value="1"/>
</dbReference>
<protein>
    <submittedName>
        <fullName evidence="7">CxxC motif-containing protein, DUF1111 family</fullName>
    </submittedName>
</protein>
<evidence type="ECO:0000256" key="5">
    <source>
        <dbReference type="SAM" id="Phobius"/>
    </source>
</evidence>
<keyword evidence="3 4" id="KW-0408">Iron</keyword>
<sequence length="534" mass="57451">MREVAARQGAATSTPMTSIQANRVLLPALAAVFLVFSITLAAAGFLDFPATRTDISAEQLNRVRDVTRATTDFSKAEAYEAMQGGALTSIDPVTRDIFSQPSANLSLEQGQNFHLGNALFRKLWVSSPSSTQASDGLGPLFNARSCQSCHLRDGRGHGLEKTGVDATSLVLRLARPAATPEEEQAAEDFRALNFPDSTYGAQLQDLAVPGLAAEGKVTVTYTEETVTLAGGETVTLRKPHYGVTDLAYGPMDLNTTFSPRIAPPMIGLGLIEAIPEADILANADPEGKNSDGIHGKAAIVHDHRTGQIALGRFGWKAQNATVRDQAADAFSVDIGISTPDRPNPYGDCTAKELRCLAMPNGVQKRLGDTEAPDPVLPLVTYYSENLAVPARRKASFPDVLHGKEMFYRSGCASCHTPKFVTRDGIRGSDGKDSPQAFQLIWPYSDFLLHDMGEGLADGQQVGVASGRDWRTTPLWGIGLTQTVSGQQAYLHDGRARTLTEAILWHGGEAEKARNAFAELSKDDRQALINFLESL</sequence>
<evidence type="ECO:0000313" key="8">
    <source>
        <dbReference type="Proteomes" id="UP000199435"/>
    </source>
</evidence>
<evidence type="ECO:0000259" key="6">
    <source>
        <dbReference type="PROSITE" id="PS51007"/>
    </source>
</evidence>
<keyword evidence="8" id="KW-1185">Reference proteome</keyword>
<evidence type="ECO:0000256" key="2">
    <source>
        <dbReference type="ARBA" id="ARBA00022723"/>
    </source>
</evidence>